<proteinExistence type="predicted"/>
<sequence>MISPVKKWMHHRNSKKQEKVPLSSFRPDDRNLDSEAMTKPFSNVKQINKS</sequence>
<evidence type="ECO:0000256" key="1">
    <source>
        <dbReference type="SAM" id="MobiDB-lite"/>
    </source>
</evidence>
<keyword evidence="3" id="KW-1185">Reference proteome</keyword>
<gene>
    <name evidence="2" type="ORF">NEZAVI_LOCUS12267</name>
</gene>
<evidence type="ECO:0000313" key="3">
    <source>
        <dbReference type="Proteomes" id="UP001152798"/>
    </source>
</evidence>
<feature type="compositionally biased region" description="Polar residues" evidence="1">
    <location>
        <begin position="40"/>
        <end position="50"/>
    </location>
</feature>
<evidence type="ECO:0000313" key="2">
    <source>
        <dbReference type="EMBL" id="CAH1403695.1"/>
    </source>
</evidence>
<organism evidence="2 3">
    <name type="scientific">Nezara viridula</name>
    <name type="common">Southern green stink bug</name>
    <name type="synonym">Cimex viridulus</name>
    <dbReference type="NCBI Taxonomy" id="85310"/>
    <lineage>
        <taxon>Eukaryota</taxon>
        <taxon>Metazoa</taxon>
        <taxon>Ecdysozoa</taxon>
        <taxon>Arthropoda</taxon>
        <taxon>Hexapoda</taxon>
        <taxon>Insecta</taxon>
        <taxon>Pterygota</taxon>
        <taxon>Neoptera</taxon>
        <taxon>Paraneoptera</taxon>
        <taxon>Hemiptera</taxon>
        <taxon>Heteroptera</taxon>
        <taxon>Panheteroptera</taxon>
        <taxon>Pentatomomorpha</taxon>
        <taxon>Pentatomoidea</taxon>
        <taxon>Pentatomidae</taxon>
        <taxon>Pentatominae</taxon>
        <taxon>Nezara</taxon>
    </lineage>
</organism>
<dbReference type="EMBL" id="OV725081">
    <property type="protein sequence ID" value="CAH1403695.1"/>
    <property type="molecule type" value="Genomic_DNA"/>
</dbReference>
<reference evidence="2" key="1">
    <citation type="submission" date="2022-01" db="EMBL/GenBank/DDBJ databases">
        <authorList>
            <person name="King R."/>
        </authorList>
    </citation>
    <scope>NUCLEOTIDE SEQUENCE</scope>
</reference>
<dbReference type="Proteomes" id="UP001152798">
    <property type="component" value="Chromosome 5"/>
</dbReference>
<accession>A0A9P0HJD8</accession>
<feature type="region of interest" description="Disordered" evidence="1">
    <location>
        <begin position="1"/>
        <end position="50"/>
    </location>
</feature>
<protein>
    <submittedName>
        <fullName evidence="2">Uncharacterized protein</fullName>
    </submittedName>
</protein>
<name>A0A9P0HJD8_NEZVI</name>
<dbReference type="AlphaFoldDB" id="A0A9P0HJD8"/>